<evidence type="ECO:0000259" key="5">
    <source>
        <dbReference type="PROSITE" id="PS50977"/>
    </source>
</evidence>
<keyword evidence="1" id="KW-0805">Transcription regulation</keyword>
<gene>
    <name evidence="6" type="ordered locus">Sulku_1770</name>
</gene>
<evidence type="ECO:0000256" key="1">
    <source>
        <dbReference type="ARBA" id="ARBA00023015"/>
    </source>
</evidence>
<keyword evidence="2 4" id="KW-0238">DNA-binding</keyword>
<dbReference type="Gene3D" id="1.10.357.10">
    <property type="entry name" value="Tetracycline Repressor, domain 2"/>
    <property type="match status" value="1"/>
</dbReference>
<evidence type="ECO:0000313" key="7">
    <source>
        <dbReference type="Proteomes" id="UP000008721"/>
    </source>
</evidence>
<protein>
    <submittedName>
        <fullName evidence="6">Regulatory protein TetR</fullName>
    </submittedName>
</protein>
<dbReference type="SUPFAM" id="SSF46689">
    <property type="entry name" value="Homeodomain-like"/>
    <property type="match status" value="1"/>
</dbReference>
<evidence type="ECO:0000256" key="4">
    <source>
        <dbReference type="PROSITE-ProRule" id="PRU00335"/>
    </source>
</evidence>
<evidence type="ECO:0000256" key="2">
    <source>
        <dbReference type="ARBA" id="ARBA00023125"/>
    </source>
</evidence>
<feature type="domain" description="HTH tetR-type" evidence="5">
    <location>
        <begin position="12"/>
        <end position="72"/>
    </location>
</feature>
<dbReference type="eggNOG" id="COG1309">
    <property type="taxonomic scope" value="Bacteria"/>
</dbReference>
<accession>E4U129</accession>
<dbReference type="Pfam" id="PF13305">
    <property type="entry name" value="TetR_C_33"/>
    <property type="match status" value="1"/>
</dbReference>
<evidence type="ECO:0000256" key="3">
    <source>
        <dbReference type="ARBA" id="ARBA00023163"/>
    </source>
</evidence>
<feature type="DNA-binding region" description="H-T-H motif" evidence="4">
    <location>
        <begin position="35"/>
        <end position="54"/>
    </location>
</feature>
<dbReference type="InterPro" id="IPR050109">
    <property type="entry name" value="HTH-type_TetR-like_transc_reg"/>
</dbReference>
<organism evidence="6 7">
    <name type="scientific">Sulfuricurvum kujiense (strain ATCC BAA-921 / DSM 16994 / JCM 11577 / YK-1)</name>
    <dbReference type="NCBI Taxonomy" id="709032"/>
    <lineage>
        <taxon>Bacteria</taxon>
        <taxon>Pseudomonadati</taxon>
        <taxon>Campylobacterota</taxon>
        <taxon>Epsilonproteobacteria</taxon>
        <taxon>Campylobacterales</taxon>
        <taxon>Sulfurimonadaceae</taxon>
        <taxon>Sulfuricurvum</taxon>
    </lineage>
</organism>
<reference evidence="6 7" key="1">
    <citation type="journal article" date="2012" name="Stand. Genomic Sci.">
        <title>Complete genome sequence of the sulfur compounds oxidizing chemolithoautotroph Sulfuricurvum kujiense type strain (YK-1(T)).</title>
        <authorList>
            <person name="Han C."/>
            <person name="Kotsyurbenko O."/>
            <person name="Chertkov O."/>
            <person name="Held B."/>
            <person name="Lapidus A."/>
            <person name="Nolan M."/>
            <person name="Lucas S."/>
            <person name="Hammon N."/>
            <person name="Deshpande S."/>
            <person name="Cheng J.F."/>
            <person name="Tapia R."/>
            <person name="Goodwin L.A."/>
            <person name="Pitluck S."/>
            <person name="Liolios K."/>
            <person name="Pagani I."/>
            <person name="Ivanova N."/>
            <person name="Mavromatis K."/>
            <person name="Mikhailova N."/>
            <person name="Pati A."/>
            <person name="Chen A."/>
            <person name="Palaniappan K."/>
            <person name="Land M."/>
            <person name="Hauser L."/>
            <person name="Chang Y.J."/>
            <person name="Jeffries C.D."/>
            <person name="Brambilla E.M."/>
            <person name="Rohde M."/>
            <person name="Spring S."/>
            <person name="Sikorski J."/>
            <person name="Goker M."/>
            <person name="Woyke T."/>
            <person name="Bristow J."/>
            <person name="Eisen J.A."/>
            <person name="Markowitz V."/>
            <person name="Hugenholtz P."/>
            <person name="Kyrpides N.C."/>
            <person name="Klenk H.P."/>
            <person name="Detter J.C."/>
        </authorList>
    </citation>
    <scope>NUCLEOTIDE SEQUENCE [LARGE SCALE GENOMIC DNA]</scope>
    <source>
        <strain evidence="7">ATCC BAA-921 / DSM 16994 / JCM 11577 / YK-1</strain>
    </source>
</reference>
<dbReference type="EMBL" id="CP002355">
    <property type="protein sequence ID" value="ADR34431.1"/>
    <property type="molecule type" value="Genomic_DNA"/>
</dbReference>
<keyword evidence="3" id="KW-0804">Transcription</keyword>
<dbReference type="InterPro" id="IPR001647">
    <property type="entry name" value="HTH_TetR"/>
</dbReference>
<evidence type="ECO:0000313" key="6">
    <source>
        <dbReference type="EMBL" id="ADR34431.1"/>
    </source>
</evidence>
<name>E4U129_SULKY</name>
<dbReference type="HOGENOM" id="CLU_069356_40_0_7"/>
<dbReference type="PANTHER" id="PTHR30055:SF234">
    <property type="entry name" value="HTH-TYPE TRANSCRIPTIONAL REGULATOR BETI"/>
    <property type="match status" value="1"/>
</dbReference>
<dbReference type="KEGG" id="sku:Sulku_1770"/>
<keyword evidence="7" id="KW-1185">Reference proteome</keyword>
<dbReference type="InterPro" id="IPR025996">
    <property type="entry name" value="MT1864/Rv1816-like_C"/>
</dbReference>
<proteinExistence type="predicted"/>
<dbReference type="GO" id="GO:0000976">
    <property type="term" value="F:transcription cis-regulatory region binding"/>
    <property type="evidence" value="ECO:0007669"/>
    <property type="project" value="TreeGrafter"/>
</dbReference>
<dbReference type="GO" id="GO:0003700">
    <property type="term" value="F:DNA-binding transcription factor activity"/>
    <property type="evidence" value="ECO:0007669"/>
    <property type="project" value="TreeGrafter"/>
</dbReference>
<dbReference type="PRINTS" id="PR00455">
    <property type="entry name" value="HTHTETR"/>
</dbReference>
<dbReference type="InterPro" id="IPR036271">
    <property type="entry name" value="Tet_transcr_reg_TetR-rel_C_sf"/>
</dbReference>
<dbReference type="SUPFAM" id="SSF48498">
    <property type="entry name" value="Tetracyclin repressor-like, C-terminal domain"/>
    <property type="match status" value="1"/>
</dbReference>
<dbReference type="AlphaFoldDB" id="E4U129"/>
<dbReference type="Proteomes" id="UP000008721">
    <property type="component" value="Chromosome"/>
</dbReference>
<dbReference type="RefSeq" id="WP_013460628.1">
    <property type="nucleotide sequence ID" value="NC_014762.1"/>
</dbReference>
<dbReference type="PROSITE" id="PS50977">
    <property type="entry name" value="HTH_TETR_2"/>
    <property type="match status" value="1"/>
</dbReference>
<sequence>MKEKKAAPYHHGNLKEELLQTALEMIDTDGLDSITLRDLTQRLGTSRTAVYRHFESKEALILGVIEKGYEQLNLIFTPIFQDKSRSVDVRFEAMGRAYLDFAIEHPNLYRLLFGEMYRKERAEICDYKDETQATGLYALIGLLTEAQEEGIIARENPMVQAATVWASIHGLASLLIDGHLLMSDNLEEIYSYSQAVLLKGLR</sequence>
<dbReference type="OrthoDB" id="9793734at2"/>
<dbReference type="Pfam" id="PF00440">
    <property type="entry name" value="TetR_N"/>
    <property type="match status" value="1"/>
</dbReference>
<dbReference type="STRING" id="709032.Sulku_1770"/>
<dbReference type="PANTHER" id="PTHR30055">
    <property type="entry name" value="HTH-TYPE TRANSCRIPTIONAL REGULATOR RUTR"/>
    <property type="match status" value="1"/>
</dbReference>
<dbReference type="InterPro" id="IPR009057">
    <property type="entry name" value="Homeodomain-like_sf"/>
</dbReference>